<evidence type="ECO:0000256" key="6">
    <source>
        <dbReference type="ARBA" id="ARBA00022692"/>
    </source>
</evidence>
<comment type="caution">
    <text evidence="15">The sequence shown here is derived from an EMBL/GenBank/DDBJ whole genome shotgun (WGS) entry which is preliminary data.</text>
</comment>
<keyword evidence="4" id="KW-0597">Phosphoprotein</keyword>
<dbReference type="InterPro" id="IPR050428">
    <property type="entry name" value="TCS_sensor_his_kinase"/>
</dbReference>
<dbReference type="PROSITE" id="PS50885">
    <property type="entry name" value="HAMP"/>
    <property type="match status" value="1"/>
</dbReference>
<keyword evidence="12" id="KW-0472">Membrane</keyword>
<dbReference type="Pfam" id="PF08521">
    <property type="entry name" value="2CSK_N"/>
    <property type="match status" value="1"/>
</dbReference>
<dbReference type="SMART" id="SM00387">
    <property type="entry name" value="HATPase_c"/>
    <property type="match status" value="1"/>
</dbReference>
<dbReference type="PANTHER" id="PTHR45436">
    <property type="entry name" value="SENSOR HISTIDINE KINASE YKOH"/>
    <property type="match status" value="1"/>
</dbReference>
<dbReference type="SMART" id="SM00388">
    <property type="entry name" value="HisKA"/>
    <property type="match status" value="1"/>
</dbReference>
<dbReference type="InterPro" id="IPR013727">
    <property type="entry name" value="2CSK_N"/>
</dbReference>
<accession>A0A2T0X0D0</accession>
<dbReference type="InterPro" id="IPR036890">
    <property type="entry name" value="HATPase_C_sf"/>
</dbReference>
<feature type="domain" description="HAMP" evidence="14">
    <location>
        <begin position="174"/>
        <end position="226"/>
    </location>
</feature>
<evidence type="ECO:0000256" key="1">
    <source>
        <dbReference type="ARBA" id="ARBA00000085"/>
    </source>
</evidence>
<evidence type="ECO:0000313" key="16">
    <source>
        <dbReference type="Proteomes" id="UP000238392"/>
    </source>
</evidence>
<comment type="subcellular location">
    <subcellularLocation>
        <location evidence="2">Membrane</location>
        <topology evidence="2">Multi-pass membrane protein</topology>
    </subcellularLocation>
</comment>
<dbReference type="InterPro" id="IPR003661">
    <property type="entry name" value="HisK_dim/P_dom"/>
</dbReference>
<keyword evidence="7" id="KW-0547">Nucleotide-binding</keyword>
<proteinExistence type="predicted"/>
<dbReference type="OrthoDB" id="9809766at2"/>
<dbReference type="Proteomes" id="UP000238392">
    <property type="component" value="Unassembled WGS sequence"/>
</dbReference>
<dbReference type="InterPro" id="IPR036097">
    <property type="entry name" value="HisK_dim/P_sf"/>
</dbReference>
<evidence type="ECO:0000256" key="12">
    <source>
        <dbReference type="SAM" id="Phobius"/>
    </source>
</evidence>
<dbReference type="InterPro" id="IPR005467">
    <property type="entry name" value="His_kinase_dom"/>
</dbReference>
<reference evidence="15 16" key="1">
    <citation type="submission" date="2018-03" db="EMBL/GenBank/DDBJ databases">
        <title>Genomic Encyclopedia of Archaeal and Bacterial Type Strains, Phase II (KMG-II): from individual species to whole genera.</title>
        <authorList>
            <person name="Goeker M."/>
        </authorList>
    </citation>
    <scope>NUCLEOTIDE SEQUENCE [LARGE SCALE GENOMIC DNA]</scope>
    <source>
        <strain evidence="15 16">DSM 100212</strain>
    </source>
</reference>
<dbReference type="GO" id="GO:0005524">
    <property type="term" value="F:ATP binding"/>
    <property type="evidence" value="ECO:0007669"/>
    <property type="project" value="UniProtKB-KW"/>
</dbReference>
<sequence>MRRTLSLTARIGIFTGALVTVLWLVASIITVGKLFHEVDEVFDRDLKATAERLLPIIIHSREDKEDDDDYEGKDLRRMQAEADDTVFVATSDRHGLLLRSGEAADVDFPTAEGFSRDDTWRFYVDRARRGDVTIAVARPLDARRALYRRALMASLLPLLAVVPLVIFGIWFAVRRGLRPLDGVRDELAKRGPMNLSPLPMSGLPSELAPVVASANTLMQRIEAGFEAERNFAANAAHEMRTPVAGAIAQAQRLQVESRDPSVRTRAAEIEETLKRLNRYTNKLMQMARAEGARLRLSEQMDLRPVAQMIAEDFTRSEKAGDRIVLDLPHGPVNSDLDPDAFGIVLRNLLENALRHGGGDKVHVRLSDCKELCVSNAGANLPPEQITRLTQRFSRGDGAGDGTGLGLSIVSIIAERSGAQFQITSPLPDDTDGVMVTFRF</sequence>
<evidence type="ECO:0000259" key="13">
    <source>
        <dbReference type="PROSITE" id="PS50109"/>
    </source>
</evidence>
<dbReference type="EMBL" id="PVTQ01000002">
    <property type="protein sequence ID" value="PRY92390.1"/>
    <property type="molecule type" value="Genomic_DNA"/>
</dbReference>
<dbReference type="Pfam" id="PF00512">
    <property type="entry name" value="HisKA"/>
    <property type="match status" value="1"/>
</dbReference>
<evidence type="ECO:0000256" key="10">
    <source>
        <dbReference type="ARBA" id="ARBA00022989"/>
    </source>
</evidence>
<evidence type="ECO:0000259" key="14">
    <source>
        <dbReference type="PROSITE" id="PS50885"/>
    </source>
</evidence>
<evidence type="ECO:0000256" key="11">
    <source>
        <dbReference type="ARBA" id="ARBA00023012"/>
    </source>
</evidence>
<dbReference type="AlphaFoldDB" id="A0A2T0X0D0"/>
<evidence type="ECO:0000256" key="7">
    <source>
        <dbReference type="ARBA" id="ARBA00022741"/>
    </source>
</evidence>
<gene>
    <name evidence="15" type="ORF">CLV74_102305</name>
</gene>
<protein>
    <recommendedName>
        <fullName evidence="3">histidine kinase</fullName>
        <ecNumber evidence="3">2.7.13.3</ecNumber>
    </recommendedName>
</protein>
<feature type="transmembrane region" description="Helical" evidence="12">
    <location>
        <begin position="150"/>
        <end position="173"/>
    </location>
</feature>
<evidence type="ECO:0000256" key="5">
    <source>
        <dbReference type="ARBA" id="ARBA00022679"/>
    </source>
</evidence>
<dbReference type="Gene3D" id="1.20.5.1040">
    <property type="entry name" value="Sensor protein qsec"/>
    <property type="match status" value="1"/>
</dbReference>
<keyword evidence="6 12" id="KW-0812">Transmembrane</keyword>
<keyword evidence="8 15" id="KW-0418">Kinase</keyword>
<keyword evidence="9" id="KW-0067">ATP-binding</keyword>
<keyword evidence="10 12" id="KW-1133">Transmembrane helix</keyword>
<dbReference type="PROSITE" id="PS50109">
    <property type="entry name" value="HIS_KIN"/>
    <property type="match status" value="1"/>
</dbReference>
<organism evidence="15 16">
    <name type="scientific">Donghicola tyrosinivorans</name>
    <dbReference type="NCBI Taxonomy" id="1652492"/>
    <lineage>
        <taxon>Bacteria</taxon>
        <taxon>Pseudomonadati</taxon>
        <taxon>Pseudomonadota</taxon>
        <taxon>Alphaproteobacteria</taxon>
        <taxon>Rhodobacterales</taxon>
        <taxon>Roseobacteraceae</taxon>
        <taxon>Donghicola</taxon>
    </lineage>
</organism>
<name>A0A2T0X0D0_9RHOB</name>
<dbReference type="Gene3D" id="1.10.287.130">
    <property type="match status" value="1"/>
</dbReference>
<dbReference type="SUPFAM" id="SSF55874">
    <property type="entry name" value="ATPase domain of HSP90 chaperone/DNA topoisomerase II/histidine kinase"/>
    <property type="match status" value="1"/>
</dbReference>
<dbReference type="CDD" id="cd00082">
    <property type="entry name" value="HisKA"/>
    <property type="match status" value="1"/>
</dbReference>
<evidence type="ECO:0000256" key="3">
    <source>
        <dbReference type="ARBA" id="ARBA00012438"/>
    </source>
</evidence>
<dbReference type="EC" id="2.7.13.3" evidence="3"/>
<dbReference type="SUPFAM" id="SSF47384">
    <property type="entry name" value="Homodimeric domain of signal transducing histidine kinase"/>
    <property type="match status" value="1"/>
</dbReference>
<dbReference type="Gene3D" id="3.30.565.10">
    <property type="entry name" value="Histidine kinase-like ATPase, C-terminal domain"/>
    <property type="match status" value="1"/>
</dbReference>
<keyword evidence="16" id="KW-1185">Reference proteome</keyword>
<keyword evidence="11" id="KW-0902">Two-component regulatory system</keyword>
<feature type="transmembrane region" description="Helical" evidence="12">
    <location>
        <begin position="12"/>
        <end position="35"/>
    </location>
</feature>
<evidence type="ECO:0000313" key="15">
    <source>
        <dbReference type="EMBL" id="PRY92390.1"/>
    </source>
</evidence>
<dbReference type="InterPro" id="IPR003660">
    <property type="entry name" value="HAMP_dom"/>
</dbReference>
<dbReference type="InterPro" id="IPR003594">
    <property type="entry name" value="HATPase_dom"/>
</dbReference>
<evidence type="ECO:0000256" key="4">
    <source>
        <dbReference type="ARBA" id="ARBA00022553"/>
    </source>
</evidence>
<comment type="catalytic activity">
    <reaction evidence="1">
        <text>ATP + protein L-histidine = ADP + protein N-phospho-L-histidine.</text>
        <dbReference type="EC" id="2.7.13.3"/>
    </reaction>
</comment>
<feature type="domain" description="Histidine kinase" evidence="13">
    <location>
        <begin position="234"/>
        <end position="439"/>
    </location>
</feature>
<evidence type="ECO:0000256" key="8">
    <source>
        <dbReference type="ARBA" id="ARBA00022777"/>
    </source>
</evidence>
<dbReference type="Pfam" id="PF02518">
    <property type="entry name" value="HATPase_c"/>
    <property type="match status" value="1"/>
</dbReference>
<dbReference type="PANTHER" id="PTHR45436:SF14">
    <property type="entry name" value="SENSOR PROTEIN QSEC"/>
    <property type="match status" value="1"/>
</dbReference>
<dbReference type="GO" id="GO:0005886">
    <property type="term" value="C:plasma membrane"/>
    <property type="evidence" value="ECO:0007669"/>
    <property type="project" value="TreeGrafter"/>
</dbReference>
<keyword evidence="5" id="KW-0808">Transferase</keyword>
<evidence type="ECO:0000256" key="2">
    <source>
        <dbReference type="ARBA" id="ARBA00004141"/>
    </source>
</evidence>
<evidence type="ECO:0000256" key="9">
    <source>
        <dbReference type="ARBA" id="ARBA00022840"/>
    </source>
</evidence>
<dbReference type="GO" id="GO:0000155">
    <property type="term" value="F:phosphorelay sensor kinase activity"/>
    <property type="evidence" value="ECO:0007669"/>
    <property type="project" value="InterPro"/>
</dbReference>